<accession>A0A565C009</accession>
<sequence>MPAGPSDISKGTEALLVNFVADEEAISDTLEYMKALKSDILDRIAYEKKMIQKDKRRR</sequence>
<proteinExistence type="predicted"/>
<gene>
    <name evidence="1" type="ORF">ANE_LOCUS17351</name>
</gene>
<organism evidence="1 2">
    <name type="scientific">Arabis nemorensis</name>
    <dbReference type="NCBI Taxonomy" id="586526"/>
    <lineage>
        <taxon>Eukaryota</taxon>
        <taxon>Viridiplantae</taxon>
        <taxon>Streptophyta</taxon>
        <taxon>Embryophyta</taxon>
        <taxon>Tracheophyta</taxon>
        <taxon>Spermatophyta</taxon>
        <taxon>Magnoliopsida</taxon>
        <taxon>eudicotyledons</taxon>
        <taxon>Gunneridae</taxon>
        <taxon>Pentapetalae</taxon>
        <taxon>rosids</taxon>
        <taxon>malvids</taxon>
        <taxon>Brassicales</taxon>
        <taxon>Brassicaceae</taxon>
        <taxon>Arabideae</taxon>
        <taxon>Arabis</taxon>
    </lineage>
</organism>
<dbReference type="Proteomes" id="UP000489600">
    <property type="component" value="Unassembled WGS sequence"/>
</dbReference>
<evidence type="ECO:0000313" key="1">
    <source>
        <dbReference type="EMBL" id="VVB06907.1"/>
    </source>
</evidence>
<reference evidence="1" key="1">
    <citation type="submission" date="2019-07" db="EMBL/GenBank/DDBJ databases">
        <authorList>
            <person name="Dittberner H."/>
        </authorList>
    </citation>
    <scope>NUCLEOTIDE SEQUENCE [LARGE SCALE GENOMIC DNA]</scope>
</reference>
<protein>
    <submittedName>
        <fullName evidence="1">Uncharacterized protein</fullName>
    </submittedName>
</protein>
<keyword evidence="2" id="KW-1185">Reference proteome</keyword>
<comment type="caution">
    <text evidence="1">The sequence shown here is derived from an EMBL/GenBank/DDBJ whole genome shotgun (WGS) entry which is preliminary data.</text>
</comment>
<dbReference type="AlphaFoldDB" id="A0A565C009"/>
<dbReference type="EMBL" id="CABITT030000006">
    <property type="protein sequence ID" value="VVB06907.1"/>
    <property type="molecule type" value="Genomic_DNA"/>
</dbReference>
<name>A0A565C009_9BRAS</name>
<evidence type="ECO:0000313" key="2">
    <source>
        <dbReference type="Proteomes" id="UP000489600"/>
    </source>
</evidence>